<evidence type="ECO:0000313" key="4">
    <source>
        <dbReference type="Proteomes" id="UP001497497"/>
    </source>
</evidence>
<reference evidence="3 4" key="1">
    <citation type="submission" date="2024-04" db="EMBL/GenBank/DDBJ databases">
        <authorList>
            <consortium name="Genoscope - CEA"/>
            <person name="William W."/>
        </authorList>
    </citation>
    <scope>NUCLEOTIDE SEQUENCE [LARGE SCALE GENOMIC DNA]</scope>
</reference>
<dbReference type="InterPro" id="IPR006640">
    <property type="entry name" value="SprT-like_domain"/>
</dbReference>
<dbReference type="SMART" id="SM00731">
    <property type="entry name" value="SprT"/>
    <property type="match status" value="1"/>
</dbReference>
<evidence type="ECO:0000313" key="3">
    <source>
        <dbReference type="EMBL" id="CAL1526817.1"/>
    </source>
</evidence>
<comment type="caution">
    <text evidence="3">The sequence shown here is derived from an EMBL/GenBank/DDBJ whole genome shotgun (WGS) entry which is preliminary data.</text>
</comment>
<accession>A0AAV2H2V3</accession>
<name>A0AAV2H2V3_LYMST</name>
<dbReference type="PANTHER" id="PTHR23099">
    <property type="entry name" value="TRANSCRIPTIONAL REGULATOR"/>
    <property type="match status" value="1"/>
</dbReference>
<dbReference type="GO" id="GO:0006974">
    <property type="term" value="P:DNA damage response"/>
    <property type="evidence" value="ECO:0007669"/>
    <property type="project" value="UniProtKB-ARBA"/>
</dbReference>
<gene>
    <name evidence="3" type="ORF">GSLYS_00000994001</name>
</gene>
<feature type="compositionally biased region" description="Low complexity" evidence="1">
    <location>
        <begin position="122"/>
        <end position="135"/>
    </location>
</feature>
<dbReference type="Pfam" id="PF10263">
    <property type="entry name" value="SprT-like"/>
    <property type="match status" value="1"/>
</dbReference>
<organism evidence="3 4">
    <name type="scientific">Lymnaea stagnalis</name>
    <name type="common">Great pond snail</name>
    <name type="synonym">Helix stagnalis</name>
    <dbReference type="NCBI Taxonomy" id="6523"/>
    <lineage>
        <taxon>Eukaryota</taxon>
        <taxon>Metazoa</taxon>
        <taxon>Spiralia</taxon>
        <taxon>Lophotrochozoa</taxon>
        <taxon>Mollusca</taxon>
        <taxon>Gastropoda</taxon>
        <taxon>Heterobranchia</taxon>
        <taxon>Euthyneura</taxon>
        <taxon>Panpulmonata</taxon>
        <taxon>Hygrophila</taxon>
        <taxon>Lymnaeoidea</taxon>
        <taxon>Lymnaeidae</taxon>
        <taxon>Lymnaea</taxon>
    </lineage>
</organism>
<dbReference type="AlphaFoldDB" id="A0AAV2H2V3"/>
<dbReference type="PANTHER" id="PTHR23099:SF0">
    <property type="entry name" value="GERM CELL NUCLEAR ACIDIC PROTEIN"/>
    <property type="match status" value="1"/>
</dbReference>
<evidence type="ECO:0000259" key="2">
    <source>
        <dbReference type="SMART" id="SM00731"/>
    </source>
</evidence>
<feature type="region of interest" description="Disordered" evidence="1">
    <location>
        <begin position="1"/>
        <end position="31"/>
    </location>
</feature>
<dbReference type="Proteomes" id="UP001497497">
    <property type="component" value="Unassembled WGS sequence"/>
</dbReference>
<feature type="compositionally biased region" description="Acidic residues" evidence="1">
    <location>
        <begin position="67"/>
        <end position="77"/>
    </location>
</feature>
<evidence type="ECO:0000256" key="1">
    <source>
        <dbReference type="SAM" id="MobiDB-lite"/>
    </source>
</evidence>
<feature type="region of interest" description="Disordered" evidence="1">
    <location>
        <begin position="62"/>
        <end position="83"/>
    </location>
</feature>
<sequence>MTPECLKPSSELKDNSKNYFPLNEESSEVENGSVIVLASASEDEEDLTSNTDLCQFGVNEHFTVPESDNEREDDESNIENKELKINTPHRLPVMDKLSPAVDLISVDGDSDDEDNEPHLTTSRLQGSSSPLFSSSHGVKEKVKLSKESLDQMVKLTGALSLNRKNKYDDSSSEDEFENFLGKIKKEVHMKSPSRSEMIPLDEFIVDDDSVSHTDEEEDELFYIKYNNDRLQENKREKREAYPGFDSESSISLSDDDSNSDSDHIETEHHTYRRNLGKKSEKISADLFYDRSNIEAKEDFSIDLLKENSLKSTKSLRSKSEELLEDRHNTCKTSTETFKTPLLNRVLQVHAATNPPPRKPGNIGFDDALHLLNSLSRDYPEYKQHPEAARFVRNFQRTKEELTKRLLFIFNEEVFENKLPKDLEIEWSQRYTKTAGTFCYRGTPSNFKAKITLSVKVCDSPERVRNTLAHELCHAAVKLINGANESHGPIWKSWARKINRKFPFMPTIARCHDYQINTKYTYQCVKCKYRIGRHSKSLDTERKVCGFCLGKFEVYLTKSLNSIKGDNPTTPAPKTPNKFALYVKECYSEKRKGTNLKHGDVMKLLSKEFAEKNKICDQSCQ</sequence>
<feature type="region of interest" description="Disordered" evidence="1">
    <location>
        <begin position="233"/>
        <end position="272"/>
    </location>
</feature>
<feature type="region of interest" description="Disordered" evidence="1">
    <location>
        <begin position="104"/>
        <end position="137"/>
    </location>
</feature>
<proteinExistence type="predicted"/>
<keyword evidence="4" id="KW-1185">Reference proteome</keyword>
<feature type="domain" description="SprT-like" evidence="2">
    <location>
        <begin position="399"/>
        <end position="554"/>
    </location>
</feature>
<protein>
    <recommendedName>
        <fullName evidence="2">SprT-like domain-containing protein</fullName>
    </recommendedName>
</protein>
<feature type="compositionally biased region" description="Basic and acidic residues" evidence="1">
    <location>
        <begin position="260"/>
        <end position="269"/>
    </location>
</feature>
<dbReference type="EMBL" id="CAXITT010000009">
    <property type="protein sequence ID" value="CAL1526817.1"/>
    <property type="molecule type" value="Genomic_DNA"/>
</dbReference>
<dbReference type="GO" id="GO:0005634">
    <property type="term" value="C:nucleus"/>
    <property type="evidence" value="ECO:0007669"/>
    <property type="project" value="TreeGrafter"/>
</dbReference>